<dbReference type="GO" id="GO:0004674">
    <property type="term" value="F:protein serine/threonine kinase activity"/>
    <property type="evidence" value="ECO:0000318"/>
    <property type="project" value="GO_Central"/>
</dbReference>
<dbReference type="SMR" id="A2DEJ6"/>
<dbReference type="Gene3D" id="3.30.200.20">
    <property type="entry name" value="Phosphorylase Kinase, domain 1"/>
    <property type="match status" value="1"/>
</dbReference>
<keyword evidence="3 6" id="KW-0418">Kinase</keyword>
<dbReference type="SMART" id="SM00220">
    <property type="entry name" value="S_TKc"/>
    <property type="match status" value="1"/>
</dbReference>
<evidence type="ECO:0000313" key="7">
    <source>
        <dbReference type="Proteomes" id="UP000001542"/>
    </source>
</evidence>
<evidence type="ECO:0000259" key="5">
    <source>
        <dbReference type="PROSITE" id="PS50011"/>
    </source>
</evidence>
<dbReference type="InterPro" id="IPR045269">
    <property type="entry name" value="Atg1-like"/>
</dbReference>
<dbReference type="PROSITE" id="PS00108">
    <property type="entry name" value="PROTEIN_KINASE_ST"/>
    <property type="match status" value="1"/>
</dbReference>
<dbReference type="OrthoDB" id="68483at2759"/>
<dbReference type="GO" id="GO:0007165">
    <property type="term" value="P:signal transduction"/>
    <property type="evidence" value="ECO:0000318"/>
    <property type="project" value="GO_Central"/>
</dbReference>
<dbReference type="EMBL" id="DS113192">
    <property type="protein sequence ID" value="EAY21123.1"/>
    <property type="molecule type" value="Genomic_DNA"/>
</dbReference>
<dbReference type="PANTHER" id="PTHR24348">
    <property type="entry name" value="SERINE/THREONINE-PROTEIN KINASE UNC-51-RELATED"/>
    <property type="match status" value="1"/>
</dbReference>
<evidence type="ECO:0000256" key="4">
    <source>
        <dbReference type="ARBA" id="ARBA00022840"/>
    </source>
</evidence>
<feature type="domain" description="Protein kinase" evidence="5">
    <location>
        <begin position="44"/>
        <end position="303"/>
    </location>
</feature>
<keyword evidence="2" id="KW-0547">Nucleotide-binding</keyword>
<reference evidence="6" key="1">
    <citation type="submission" date="2006-10" db="EMBL/GenBank/DDBJ databases">
        <authorList>
            <person name="Amadeo P."/>
            <person name="Zhao Q."/>
            <person name="Wortman J."/>
            <person name="Fraser-Liggett C."/>
            <person name="Carlton J."/>
        </authorList>
    </citation>
    <scope>NUCLEOTIDE SEQUENCE</scope>
    <source>
        <strain evidence="6">G3</strain>
    </source>
</reference>
<dbReference type="AlphaFoldDB" id="A2DEJ6"/>
<dbReference type="InParanoid" id="A2DEJ6"/>
<dbReference type="PANTHER" id="PTHR24348:SF22">
    <property type="entry name" value="NON-SPECIFIC SERINE_THREONINE PROTEIN KINASE"/>
    <property type="match status" value="1"/>
</dbReference>
<keyword evidence="7" id="KW-1185">Reference proteome</keyword>
<keyword evidence="4" id="KW-0067">ATP-binding</keyword>
<evidence type="ECO:0000256" key="2">
    <source>
        <dbReference type="ARBA" id="ARBA00022741"/>
    </source>
</evidence>
<name>A2DEJ6_TRIV3</name>
<evidence type="ECO:0000313" key="6">
    <source>
        <dbReference type="EMBL" id="EAY21123.1"/>
    </source>
</evidence>
<dbReference type="InterPro" id="IPR008271">
    <property type="entry name" value="Ser/Thr_kinase_AS"/>
</dbReference>
<dbReference type="STRING" id="5722.A2DEJ6"/>
<gene>
    <name evidence="6" type="ORF">TVAG_282930</name>
</gene>
<dbReference type="InterPro" id="IPR011009">
    <property type="entry name" value="Kinase-like_dom_sf"/>
</dbReference>
<dbReference type="KEGG" id="tva:5466671"/>
<protein>
    <submittedName>
        <fullName evidence="6">CAMK family protein kinase</fullName>
    </submittedName>
</protein>
<dbReference type="VEuPathDB" id="TrichDB:TVAGG3_0577920"/>
<dbReference type="GO" id="GO:0005524">
    <property type="term" value="F:ATP binding"/>
    <property type="evidence" value="ECO:0007669"/>
    <property type="project" value="UniProtKB-KW"/>
</dbReference>
<keyword evidence="1" id="KW-0808">Transferase</keyword>
<organism evidence="6 7">
    <name type="scientific">Trichomonas vaginalis (strain ATCC PRA-98 / G3)</name>
    <dbReference type="NCBI Taxonomy" id="412133"/>
    <lineage>
        <taxon>Eukaryota</taxon>
        <taxon>Metamonada</taxon>
        <taxon>Parabasalia</taxon>
        <taxon>Trichomonadida</taxon>
        <taxon>Trichomonadidae</taxon>
        <taxon>Trichomonas</taxon>
    </lineage>
</organism>
<dbReference type="PROSITE" id="PS50011">
    <property type="entry name" value="PROTEIN_KINASE_DOM"/>
    <property type="match status" value="1"/>
</dbReference>
<proteinExistence type="predicted"/>
<dbReference type="Gene3D" id="1.10.510.10">
    <property type="entry name" value="Transferase(Phosphotransferase) domain 1"/>
    <property type="match status" value="1"/>
</dbReference>
<dbReference type="eggNOG" id="KOG0597">
    <property type="taxonomic scope" value="Eukaryota"/>
</dbReference>
<evidence type="ECO:0000256" key="1">
    <source>
        <dbReference type="ARBA" id="ARBA00022679"/>
    </source>
</evidence>
<dbReference type="InterPro" id="IPR000719">
    <property type="entry name" value="Prot_kinase_dom"/>
</dbReference>
<dbReference type="RefSeq" id="XP_001582109.1">
    <property type="nucleotide sequence ID" value="XM_001582059.1"/>
</dbReference>
<dbReference type="VEuPathDB" id="TrichDB:TVAG_282930"/>
<dbReference type="Proteomes" id="UP000001542">
    <property type="component" value="Unassembled WGS sequence"/>
</dbReference>
<dbReference type="Pfam" id="PF00069">
    <property type="entry name" value="Pkinase"/>
    <property type="match status" value="1"/>
</dbReference>
<dbReference type="SUPFAM" id="SSF56112">
    <property type="entry name" value="Protein kinase-like (PK-like)"/>
    <property type="match status" value="1"/>
</dbReference>
<sequence length="323" mass="36369">MPIGNPINRFCDDFCSNLVEDNLISNSKSEIQEEPPENFELQGYAILQKIGEGAEASVYSATKIGTSDIIALKVFRKDKRLGTEKPKEIEIAQSLNHPNCLPILGSFVTPSNEYVISMPLSKYGAFQISKKPELTTYDAIRFLDQVGRALEYMHNNGYVHRDIKPQNVLIFDSVLTLCDFSVSTKLNNPNELLSGEIGTSFFMAPQVANQEPYKPKPADMWSLGVSAFVLIYGTYPYDLQQIYDSAGINNPKNNVSRIQPLGDLVFPTYPSLPTELKDILSRLLDKNPDTRMTATELVNHPFIQQYRNKWNNMVALMEETDAK</sequence>
<reference evidence="6" key="2">
    <citation type="journal article" date="2007" name="Science">
        <title>Draft genome sequence of the sexually transmitted pathogen Trichomonas vaginalis.</title>
        <authorList>
            <person name="Carlton J.M."/>
            <person name="Hirt R.P."/>
            <person name="Silva J.C."/>
            <person name="Delcher A.L."/>
            <person name="Schatz M."/>
            <person name="Zhao Q."/>
            <person name="Wortman J.R."/>
            <person name="Bidwell S.L."/>
            <person name="Alsmark U.C.M."/>
            <person name="Besteiro S."/>
            <person name="Sicheritz-Ponten T."/>
            <person name="Noel C.J."/>
            <person name="Dacks J.B."/>
            <person name="Foster P.G."/>
            <person name="Simillion C."/>
            <person name="Van de Peer Y."/>
            <person name="Miranda-Saavedra D."/>
            <person name="Barton G.J."/>
            <person name="Westrop G.D."/>
            <person name="Mueller S."/>
            <person name="Dessi D."/>
            <person name="Fiori P.L."/>
            <person name="Ren Q."/>
            <person name="Paulsen I."/>
            <person name="Zhang H."/>
            <person name="Bastida-Corcuera F.D."/>
            <person name="Simoes-Barbosa A."/>
            <person name="Brown M.T."/>
            <person name="Hayes R.D."/>
            <person name="Mukherjee M."/>
            <person name="Okumura C.Y."/>
            <person name="Schneider R."/>
            <person name="Smith A.J."/>
            <person name="Vanacova S."/>
            <person name="Villalvazo M."/>
            <person name="Haas B.J."/>
            <person name="Pertea M."/>
            <person name="Feldblyum T.V."/>
            <person name="Utterback T.R."/>
            <person name="Shu C.L."/>
            <person name="Osoegawa K."/>
            <person name="de Jong P.J."/>
            <person name="Hrdy I."/>
            <person name="Horvathova L."/>
            <person name="Zubacova Z."/>
            <person name="Dolezal P."/>
            <person name="Malik S.B."/>
            <person name="Logsdon J.M. Jr."/>
            <person name="Henze K."/>
            <person name="Gupta A."/>
            <person name="Wang C.C."/>
            <person name="Dunne R.L."/>
            <person name="Upcroft J.A."/>
            <person name="Upcroft P."/>
            <person name="White O."/>
            <person name="Salzberg S.L."/>
            <person name="Tang P."/>
            <person name="Chiu C.-H."/>
            <person name="Lee Y.-S."/>
            <person name="Embley T.M."/>
            <person name="Coombs G.H."/>
            <person name="Mottram J.C."/>
            <person name="Tachezy J."/>
            <person name="Fraser-Liggett C.M."/>
            <person name="Johnson P.J."/>
        </authorList>
    </citation>
    <scope>NUCLEOTIDE SEQUENCE [LARGE SCALE GENOMIC DNA]</scope>
    <source>
        <strain evidence="6">G3</strain>
    </source>
</reference>
<evidence type="ECO:0000256" key="3">
    <source>
        <dbReference type="ARBA" id="ARBA00022777"/>
    </source>
</evidence>
<dbReference type="GO" id="GO:0010506">
    <property type="term" value="P:regulation of autophagy"/>
    <property type="evidence" value="ECO:0007669"/>
    <property type="project" value="InterPro"/>
</dbReference>
<accession>A2DEJ6</accession>